<evidence type="ECO:0000313" key="1">
    <source>
        <dbReference type="EnsemblPlants" id="AET7Gv20804000.1"/>
    </source>
</evidence>
<dbReference type="EnsemblPlants" id="AET7Gv20804000.1">
    <property type="protein sequence ID" value="AET7Gv20804000.1"/>
    <property type="gene ID" value="AET7Gv20804000"/>
</dbReference>
<dbReference type="Proteomes" id="UP000015105">
    <property type="component" value="Chromosome 7D"/>
</dbReference>
<reference evidence="1" key="3">
    <citation type="journal article" date="2017" name="Nature">
        <title>Genome sequence of the progenitor of the wheat D genome Aegilops tauschii.</title>
        <authorList>
            <person name="Luo M.C."/>
            <person name="Gu Y.Q."/>
            <person name="Puiu D."/>
            <person name="Wang H."/>
            <person name="Twardziok S.O."/>
            <person name="Deal K.R."/>
            <person name="Huo N."/>
            <person name="Zhu T."/>
            <person name="Wang L."/>
            <person name="Wang Y."/>
            <person name="McGuire P.E."/>
            <person name="Liu S."/>
            <person name="Long H."/>
            <person name="Ramasamy R.K."/>
            <person name="Rodriguez J.C."/>
            <person name="Van S.L."/>
            <person name="Yuan L."/>
            <person name="Wang Z."/>
            <person name="Xia Z."/>
            <person name="Xiao L."/>
            <person name="Anderson O.D."/>
            <person name="Ouyang S."/>
            <person name="Liang Y."/>
            <person name="Zimin A.V."/>
            <person name="Pertea G."/>
            <person name="Qi P."/>
            <person name="Bennetzen J.L."/>
            <person name="Dai X."/>
            <person name="Dawson M.W."/>
            <person name="Muller H.G."/>
            <person name="Kugler K."/>
            <person name="Rivarola-Duarte L."/>
            <person name="Spannagl M."/>
            <person name="Mayer K.F.X."/>
            <person name="Lu F.H."/>
            <person name="Bevan M.W."/>
            <person name="Leroy P."/>
            <person name="Li P."/>
            <person name="You F.M."/>
            <person name="Sun Q."/>
            <person name="Liu Z."/>
            <person name="Lyons E."/>
            <person name="Wicker T."/>
            <person name="Salzberg S.L."/>
            <person name="Devos K.M."/>
            <person name="Dvorak J."/>
        </authorList>
    </citation>
    <scope>NUCLEOTIDE SEQUENCE [LARGE SCALE GENOMIC DNA]</scope>
    <source>
        <strain evidence="1">cv. AL8/78</strain>
    </source>
</reference>
<evidence type="ECO:0008006" key="3">
    <source>
        <dbReference type="Google" id="ProtNLM"/>
    </source>
</evidence>
<organism evidence="1 2">
    <name type="scientific">Aegilops tauschii subsp. strangulata</name>
    <name type="common">Goatgrass</name>
    <dbReference type="NCBI Taxonomy" id="200361"/>
    <lineage>
        <taxon>Eukaryota</taxon>
        <taxon>Viridiplantae</taxon>
        <taxon>Streptophyta</taxon>
        <taxon>Embryophyta</taxon>
        <taxon>Tracheophyta</taxon>
        <taxon>Spermatophyta</taxon>
        <taxon>Magnoliopsida</taxon>
        <taxon>Liliopsida</taxon>
        <taxon>Poales</taxon>
        <taxon>Poaceae</taxon>
        <taxon>BOP clade</taxon>
        <taxon>Pooideae</taxon>
        <taxon>Triticodae</taxon>
        <taxon>Triticeae</taxon>
        <taxon>Triticinae</taxon>
        <taxon>Aegilops</taxon>
    </lineage>
</organism>
<protein>
    <recommendedName>
        <fullName evidence="3">Reverse transcriptase zinc-binding domain-containing protein</fullName>
    </recommendedName>
</protein>
<reference evidence="2" key="2">
    <citation type="journal article" date="2017" name="Nat. Plants">
        <title>The Aegilops tauschii genome reveals multiple impacts of transposons.</title>
        <authorList>
            <person name="Zhao G."/>
            <person name="Zou C."/>
            <person name="Li K."/>
            <person name="Wang K."/>
            <person name="Li T."/>
            <person name="Gao L."/>
            <person name="Zhang X."/>
            <person name="Wang H."/>
            <person name="Yang Z."/>
            <person name="Liu X."/>
            <person name="Jiang W."/>
            <person name="Mao L."/>
            <person name="Kong X."/>
            <person name="Jiao Y."/>
            <person name="Jia J."/>
        </authorList>
    </citation>
    <scope>NUCLEOTIDE SEQUENCE [LARGE SCALE GENOMIC DNA]</scope>
    <source>
        <strain evidence="2">cv. AL8/78</strain>
    </source>
</reference>
<reference evidence="1" key="5">
    <citation type="journal article" date="2021" name="G3 (Bethesda)">
        <title>Aegilops tauschii genome assembly Aet v5.0 features greater sequence contiguity and improved annotation.</title>
        <authorList>
            <person name="Wang L."/>
            <person name="Zhu T."/>
            <person name="Rodriguez J.C."/>
            <person name="Deal K.R."/>
            <person name="Dubcovsky J."/>
            <person name="McGuire P.E."/>
            <person name="Lux T."/>
            <person name="Spannagl M."/>
            <person name="Mayer K.F.X."/>
            <person name="Baldrich P."/>
            <person name="Meyers B.C."/>
            <person name="Huo N."/>
            <person name="Gu Y.Q."/>
            <person name="Zhou H."/>
            <person name="Devos K.M."/>
            <person name="Bennetzen J.L."/>
            <person name="Unver T."/>
            <person name="Budak H."/>
            <person name="Gulick P.J."/>
            <person name="Galiba G."/>
            <person name="Kalapos B."/>
            <person name="Nelson D.R."/>
            <person name="Li P."/>
            <person name="You F.M."/>
            <person name="Luo M.C."/>
            <person name="Dvorak J."/>
        </authorList>
    </citation>
    <scope>NUCLEOTIDE SEQUENCE [LARGE SCALE GENOMIC DNA]</scope>
    <source>
        <strain evidence="1">cv. AL8/78</strain>
    </source>
</reference>
<proteinExistence type="predicted"/>
<evidence type="ECO:0000313" key="2">
    <source>
        <dbReference type="Proteomes" id="UP000015105"/>
    </source>
</evidence>
<reference evidence="1" key="4">
    <citation type="submission" date="2019-03" db="UniProtKB">
        <authorList>
            <consortium name="EnsemblPlants"/>
        </authorList>
    </citation>
    <scope>IDENTIFICATION</scope>
</reference>
<keyword evidence="2" id="KW-1185">Reference proteome</keyword>
<reference evidence="2" key="1">
    <citation type="journal article" date="2014" name="Science">
        <title>Ancient hybridizations among the ancestral genomes of bread wheat.</title>
        <authorList>
            <consortium name="International Wheat Genome Sequencing Consortium,"/>
            <person name="Marcussen T."/>
            <person name="Sandve S.R."/>
            <person name="Heier L."/>
            <person name="Spannagl M."/>
            <person name="Pfeifer M."/>
            <person name="Jakobsen K.S."/>
            <person name="Wulff B.B."/>
            <person name="Steuernagel B."/>
            <person name="Mayer K.F."/>
            <person name="Olsen O.A."/>
        </authorList>
    </citation>
    <scope>NUCLEOTIDE SEQUENCE [LARGE SCALE GENOMIC DNA]</scope>
    <source>
        <strain evidence="2">cv. AL8/78</strain>
    </source>
</reference>
<sequence length="62" mass="7269">NIQRAFLWTGTDKVMGGKCKVNWKLVCRPTYLGGLGILDLDKFSRALRLRWLWFAWTDPQRA</sequence>
<dbReference type="AlphaFoldDB" id="A0A453S3M9"/>
<accession>A0A453S3M9</accession>
<dbReference type="Gramene" id="AET7Gv20804000.1">
    <property type="protein sequence ID" value="AET7Gv20804000.1"/>
    <property type="gene ID" value="AET7Gv20804000"/>
</dbReference>
<name>A0A453S3M9_AEGTS</name>